<evidence type="ECO:0000313" key="1">
    <source>
        <dbReference type="EMBL" id="QDH88780.1"/>
    </source>
</evidence>
<sequence length="75" mass="8168">MPIVDTHNGYVFKKSVNASRVFISWSSHQGSNPAELQVLIRPGGDLSDDEQLALTAFLQSLKRLQVATGSRIVAT</sequence>
<protein>
    <submittedName>
        <fullName evidence="1">Uncharacterized protein</fullName>
    </submittedName>
</protein>
<proteinExistence type="predicted"/>
<gene>
    <name evidence="1" type="ORF">H4Rhizo45198_000002</name>
</gene>
<reference evidence="1" key="1">
    <citation type="submission" date="2019-05" db="EMBL/GenBank/DDBJ databases">
        <title>Metatranscriptomic reconstruction reveals RNA viruses with the potential to shape carbon cycling in soil.</title>
        <authorList>
            <person name="Starr E.P."/>
            <person name="Nuccio E."/>
            <person name="Pett-Ridge J."/>
            <person name="Banfield J.F."/>
            <person name="Firestone M.K."/>
        </authorList>
    </citation>
    <scope>NUCLEOTIDE SEQUENCE</scope>
    <source>
        <strain evidence="1">H4_Rhizo_45_scaffold_198</strain>
    </source>
</reference>
<name>A0A514D579_9VIRU</name>
<organism evidence="1">
    <name type="scientific">Leviviridae sp</name>
    <dbReference type="NCBI Taxonomy" id="2027243"/>
    <lineage>
        <taxon>Viruses</taxon>
        <taxon>Riboviria</taxon>
        <taxon>Orthornavirae</taxon>
        <taxon>Lenarviricota</taxon>
        <taxon>Leviviricetes</taxon>
        <taxon>Norzivirales</taxon>
        <taxon>Fiersviridae</taxon>
    </lineage>
</organism>
<accession>A0A514D579</accession>
<dbReference type="EMBL" id="MN034362">
    <property type="protein sequence ID" value="QDH88780.1"/>
    <property type="molecule type" value="Genomic_RNA"/>
</dbReference>